<proteinExistence type="predicted"/>
<dbReference type="Gene3D" id="3.40.50.1240">
    <property type="entry name" value="Phosphoglycerate mutase-like"/>
    <property type="match status" value="1"/>
</dbReference>
<dbReference type="RefSeq" id="WP_096055382.1">
    <property type="nucleotide sequence ID" value="NZ_CP023344.1"/>
</dbReference>
<keyword evidence="2" id="KW-1185">Reference proteome</keyword>
<protein>
    <recommendedName>
        <fullName evidence="3">Phosphohistidine phosphatase SixA</fullName>
    </recommendedName>
</protein>
<name>A0A290Q976_9BACT</name>
<dbReference type="SMART" id="SM00855">
    <property type="entry name" value="PGAM"/>
    <property type="match status" value="1"/>
</dbReference>
<dbReference type="AlphaFoldDB" id="A0A290Q976"/>
<gene>
    <name evidence="1" type="ORF">CMV30_07180</name>
</gene>
<evidence type="ECO:0008006" key="3">
    <source>
        <dbReference type="Google" id="ProtNLM"/>
    </source>
</evidence>
<sequence length="157" mass="17358">MPVVYLVRHAHAVTEEENPLRPLSTRGHDECRRLVSFFKNNRALTPAEFWHSPLARARETAALLQPLAPHAALRETLGLLPEDRPEKMAARLATLASTQMLAIVGHEPHLSSLATLLVTGRSGLTAFDVEKGAILCLASEDKHTWSVRWHLAPSLLP</sequence>
<dbReference type="OrthoDB" id="194934at2"/>
<evidence type="ECO:0000313" key="2">
    <source>
        <dbReference type="Proteomes" id="UP000217265"/>
    </source>
</evidence>
<dbReference type="CDD" id="cd07067">
    <property type="entry name" value="HP_PGM_like"/>
    <property type="match status" value="1"/>
</dbReference>
<accession>A0A290Q976</accession>
<dbReference type="KEGG" id="vbh:CMV30_07180"/>
<reference evidence="1 2" key="1">
    <citation type="submission" date="2017-09" db="EMBL/GenBank/DDBJ databases">
        <title>Complete genome sequence of Verrucomicrobial strain HZ-65, isolated from freshwater.</title>
        <authorList>
            <person name="Choi A."/>
        </authorList>
    </citation>
    <scope>NUCLEOTIDE SEQUENCE [LARGE SCALE GENOMIC DNA]</scope>
    <source>
        <strain evidence="1 2">HZ-65</strain>
    </source>
</reference>
<organism evidence="1 2">
    <name type="scientific">Nibricoccus aquaticus</name>
    <dbReference type="NCBI Taxonomy" id="2576891"/>
    <lineage>
        <taxon>Bacteria</taxon>
        <taxon>Pseudomonadati</taxon>
        <taxon>Verrucomicrobiota</taxon>
        <taxon>Opitutia</taxon>
        <taxon>Opitutales</taxon>
        <taxon>Opitutaceae</taxon>
        <taxon>Nibricoccus</taxon>
    </lineage>
</organism>
<dbReference type="SUPFAM" id="SSF53254">
    <property type="entry name" value="Phosphoglycerate mutase-like"/>
    <property type="match status" value="1"/>
</dbReference>
<evidence type="ECO:0000313" key="1">
    <source>
        <dbReference type="EMBL" id="ATC63750.1"/>
    </source>
</evidence>
<dbReference type="InterPro" id="IPR029033">
    <property type="entry name" value="His_PPase_superfam"/>
</dbReference>
<dbReference type="Pfam" id="PF00300">
    <property type="entry name" value="His_Phos_1"/>
    <property type="match status" value="1"/>
</dbReference>
<dbReference type="InterPro" id="IPR013078">
    <property type="entry name" value="His_Pase_superF_clade-1"/>
</dbReference>
<dbReference type="EMBL" id="CP023344">
    <property type="protein sequence ID" value="ATC63750.1"/>
    <property type="molecule type" value="Genomic_DNA"/>
</dbReference>
<dbReference type="Proteomes" id="UP000217265">
    <property type="component" value="Chromosome"/>
</dbReference>